<gene>
    <name evidence="2" type="primary">LOC142162818</name>
</gene>
<reference evidence="1" key="1">
    <citation type="journal article" date="2014" name="Nat. Commun.">
        <title>The tobacco genome sequence and its comparison with those of tomato and potato.</title>
        <authorList>
            <person name="Sierro N."/>
            <person name="Battey J.N."/>
            <person name="Ouadi S."/>
            <person name="Bakaher N."/>
            <person name="Bovet L."/>
            <person name="Willig A."/>
            <person name="Goepfert S."/>
            <person name="Peitsch M.C."/>
            <person name="Ivanov N.V."/>
        </authorList>
    </citation>
    <scope>NUCLEOTIDE SEQUENCE [LARGE SCALE GENOMIC DNA]</scope>
</reference>
<accession>A0AC58RSX9</accession>
<keyword evidence="1" id="KW-1185">Reference proteome</keyword>
<evidence type="ECO:0000313" key="2">
    <source>
        <dbReference type="RefSeq" id="XP_075075824.1"/>
    </source>
</evidence>
<name>A0AC58RSX9_TOBAC</name>
<dbReference type="RefSeq" id="XP_075075824.1">
    <property type="nucleotide sequence ID" value="XM_075219723.1"/>
</dbReference>
<reference evidence="2" key="2">
    <citation type="submission" date="2025-08" db="UniProtKB">
        <authorList>
            <consortium name="RefSeq"/>
        </authorList>
    </citation>
    <scope>IDENTIFICATION</scope>
    <source>
        <tissue evidence="2">Leaf</tissue>
    </source>
</reference>
<sequence>MLIKAHISQSIRGSIPNSDKVKACMKAIDEQSVSSDKALVSTLMKRLSSMTFYISRIMREHIMEIRDIAAKLKSLEVDMSEPFLVHFIFNSLPAEYGQFKISYNTHKDKWSINELLTMCVQEEERLKHETPESVNMVTHGKRNTKKDKIVPMKKKNTFDKDACRFFSDNTWWIDYGATIHIVKIMQGFLNQKKPIGSEQYVYSDIGTHLYDKVKRLVNDGVLKALDFSDFGTCVDCMKSKQTNKSTKCTKRSSQLLEIIHTDICGHLPTPYLNSERYFIPFIDDYSRYMYLYFLFNKSETLDAFKVYKIEVEKQTGAQIKIIKSDRGGEYYGRYTDKRQVKGPFAEFLESEVQDPPPLEEPHEDQPALPEPIEEVLEPVRVRKSSRVRKPSISSDYIVYLKESDYDIGLKDDPCSFSQAMSGENSTLWYDAMEEELESMAKNKVWDLVELPKGSSTIGSKCVFKTKRESSGNIKRYKAKLVAKGFTQREGINYHETFSSVSKKDALRIIMALVTHFDLELHQMDMKTAFLNGDLEEEACTRPDIAFAVGMLGRYQSNPGLDHWKAGKRVLRYLQGTKDLKFTYKYSDSLEVIGYSDSDLGGYKDTGKSTSGYIFLLAGGVVSWRSVKQAIVAISKMEAEFIACYKATSQALWLKNFISGLRIVDSISRPLRIFCDNSATVFFSKNNKSGSRSKHINIKYLMVRDYVKKQDVNFEHISTTLMIAESYD</sequence>
<organism evidence="1 2">
    <name type="scientific">Nicotiana tabacum</name>
    <name type="common">Common tobacco</name>
    <dbReference type="NCBI Taxonomy" id="4097"/>
    <lineage>
        <taxon>Eukaryota</taxon>
        <taxon>Viridiplantae</taxon>
        <taxon>Streptophyta</taxon>
        <taxon>Embryophyta</taxon>
        <taxon>Tracheophyta</taxon>
        <taxon>Spermatophyta</taxon>
        <taxon>Magnoliopsida</taxon>
        <taxon>eudicotyledons</taxon>
        <taxon>Gunneridae</taxon>
        <taxon>Pentapetalae</taxon>
        <taxon>asterids</taxon>
        <taxon>lamiids</taxon>
        <taxon>Solanales</taxon>
        <taxon>Solanaceae</taxon>
        <taxon>Nicotianoideae</taxon>
        <taxon>Nicotianeae</taxon>
        <taxon>Nicotiana</taxon>
    </lineage>
</organism>
<proteinExistence type="predicted"/>
<evidence type="ECO:0000313" key="1">
    <source>
        <dbReference type="Proteomes" id="UP000790787"/>
    </source>
</evidence>
<dbReference type="Proteomes" id="UP000790787">
    <property type="component" value="Chromosome 1"/>
</dbReference>
<protein>
    <submittedName>
        <fullName evidence="2">Uncharacterized protein LOC142162818</fullName>
    </submittedName>
</protein>